<dbReference type="AlphaFoldDB" id="A0A5F8A6L8"/>
<organism evidence="4 5">
    <name type="scientific">Macaca mulatta</name>
    <name type="common">Rhesus macaque</name>
    <dbReference type="NCBI Taxonomy" id="9544"/>
    <lineage>
        <taxon>Eukaryota</taxon>
        <taxon>Metazoa</taxon>
        <taxon>Chordata</taxon>
        <taxon>Craniata</taxon>
        <taxon>Vertebrata</taxon>
        <taxon>Euteleostomi</taxon>
        <taxon>Mammalia</taxon>
        <taxon>Eutheria</taxon>
        <taxon>Euarchontoglires</taxon>
        <taxon>Primates</taxon>
        <taxon>Haplorrhini</taxon>
        <taxon>Catarrhini</taxon>
        <taxon>Cercopithecidae</taxon>
        <taxon>Cercopithecinae</taxon>
        <taxon>Macaca</taxon>
    </lineage>
</organism>
<dbReference type="OMA" id="TCDSFYP"/>
<name>A0A5F8A6L8_MACMU</name>
<dbReference type="GO" id="GO:0045095">
    <property type="term" value="C:keratin filament"/>
    <property type="evidence" value="ECO:0007669"/>
    <property type="project" value="UniProtKB-UniRule"/>
</dbReference>
<dbReference type="STRING" id="9544.ENSMMUP00000072601"/>
<evidence type="ECO:0000256" key="1">
    <source>
        <dbReference type="ARBA" id="ARBA00003327"/>
    </source>
</evidence>
<evidence type="ECO:0000313" key="5">
    <source>
        <dbReference type="Proteomes" id="UP000006718"/>
    </source>
</evidence>
<gene>
    <name evidence="4" type="primary">LOC704239</name>
</gene>
<accession>A0A5F8A6L8</accession>
<reference evidence="4" key="3">
    <citation type="submission" date="2025-08" db="UniProtKB">
        <authorList>
            <consortium name="Ensembl"/>
        </authorList>
    </citation>
    <scope>IDENTIFICATION</scope>
    <source>
        <strain evidence="4">17573</strain>
    </source>
</reference>
<dbReference type="Ensembl" id="ENSMMUT00000106755.1">
    <property type="protein sequence ID" value="ENSMMUP00000072601.1"/>
    <property type="gene ID" value="ENSMMUG00000051605.1"/>
</dbReference>
<dbReference type="VEuPathDB" id="HostDB:ENSMMUG00000051605"/>
<evidence type="ECO:0000256" key="3">
    <source>
        <dbReference type="RuleBase" id="RU369044"/>
    </source>
</evidence>
<evidence type="ECO:0000256" key="2">
    <source>
        <dbReference type="ARBA" id="ARBA00022744"/>
    </source>
</evidence>
<dbReference type="Pfam" id="PF05287">
    <property type="entry name" value="PMG"/>
    <property type="match status" value="1"/>
</dbReference>
<sequence>MSYNYSSGNFSSCCFGGYLGYPVSIYNSFYPSNAIYSPNTCQLGSSLYNACQETYCEPTSFQISCTLAKSYQTSCYHPKNSIFRSPHQTNYIGSLGCGNTGLGSLGYGSIGFPSLDCGSSFYHLTIFSSRNFQETCY</sequence>
<reference evidence="4" key="2">
    <citation type="submission" date="2019-01" db="EMBL/GenBank/DDBJ databases">
        <authorList>
            <person name="Graves T."/>
            <person name="Eichler E.E."/>
            <person name="Wilson R.K."/>
        </authorList>
    </citation>
    <scope>NUCLEOTIDE SEQUENCE [LARGE SCALE GENOMIC DNA]</scope>
    <source>
        <strain evidence="4">17573</strain>
    </source>
</reference>
<dbReference type="RefSeq" id="XP_014988526.1">
    <property type="nucleotide sequence ID" value="XM_015133040.2"/>
</dbReference>
<reference evidence="4" key="4">
    <citation type="submission" date="2025-09" db="UniProtKB">
        <authorList>
            <consortium name="Ensembl"/>
        </authorList>
    </citation>
    <scope>IDENTIFICATION</scope>
    <source>
        <strain evidence="4">17573</strain>
    </source>
</reference>
<dbReference type="GeneID" id="704239"/>
<comment type="function">
    <text evidence="1 3">In the hair cortex, hair keratin intermediate filaments are embedded in an interfilamentous matrix, consisting of hair keratin-associated proteins (KRTAP), which are essential for the formation of a rigid and resistant hair shaft through their extensive disulfide bond cross-linking with abundant cysteine residues of hair keratins. The matrix proteins include the high-sulfur and high-glycine-tyrosine keratins.</text>
</comment>
<comment type="subunit">
    <text evidence="3">Interacts with hair keratins.</text>
</comment>
<reference evidence="5" key="1">
    <citation type="journal article" date="2007" name="Science">
        <title>Evolutionary and biomedical insights from the rhesus macaque genome.</title>
        <authorList>
            <person name="Gibbs R.A."/>
            <person name="Rogers J."/>
            <person name="Katze M.G."/>
            <person name="Bumgarner R."/>
            <person name="Weinstock G.M."/>
            <person name="Mardis E.R."/>
            <person name="Remington K.A."/>
            <person name="Strausberg R.L."/>
            <person name="Venter J.C."/>
            <person name="Wilson R.K."/>
            <person name="Batzer M.A."/>
            <person name="Bustamante C.D."/>
            <person name="Eichler E.E."/>
            <person name="Hahn M.W."/>
            <person name="Hardison R.C."/>
            <person name="Makova K.D."/>
            <person name="Miller W."/>
            <person name="Milosavljevic A."/>
            <person name="Palermo R.E."/>
            <person name="Siepel A."/>
            <person name="Sikela J.M."/>
            <person name="Attaway T."/>
            <person name="Bell S."/>
            <person name="Bernard K.E."/>
            <person name="Buhay C.J."/>
            <person name="Chandrabose M.N."/>
            <person name="Dao M."/>
            <person name="Davis C."/>
            <person name="Delehaunty K.D."/>
            <person name="Ding Y."/>
            <person name="Dinh H.H."/>
            <person name="Dugan-Rocha S."/>
            <person name="Fulton L.A."/>
            <person name="Gabisi R.A."/>
            <person name="Garner T.T."/>
            <person name="Godfrey J."/>
            <person name="Hawes A.C."/>
            <person name="Hernandez J."/>
            <person name="Hines S."/>
            <person name="Holder M."/>
            <person name="Hume J."/>
            <person name="Jhangiani S.N."/>
            <person name="Joshi V."/>
            <person name="Khan Z.M."/>
            <person name="Kirkness E.F."/>
            <person name="Cree A."/>
            <person name="Fowler R.G."/>
            <person name="Lee S."/>
            <person name="Lewis L.R."/>
            <person name="Li Z."/>
            <person name="Liu Y.-S."/>
            <person name="Moore S.M."/>
            <person name="Muzny D."/>
            <person name="Nazareth L.V."/>
            <person name="Ngo D.N."/>
            <person name="Okwuonu G.O."/>
            <person name="Pai G."/>
            <person name="Parker D."/>
            <person name="Paul H.A."/>
            <person name="Pfannkoch C."/>
            <person name="Pohl C.S."/>
            <person name="Rogers Y.-H.C."/>
            <person name="Ruiz S.J."/>
            <person name="Sabo A."/>
            <person name="Santibanez J."/>
            <person name="Schneider B.W."/>
            <person name="Smith S.M."/>
            <person name="Sodergren E."/>
            <person name="Svatek A.F."/>
            <person name="Utterback T.R."/>
            <person name="Vattathil S."/>
            <person name="Warren W."/>
            <person name="White C.S."/>
            <person name="Chinwalla A.T."/>
            <person name="Feng Y."/>
            <person name="Halpern A.L."/>
            <person name="Hillier L.W."/>
            <person name="Huang X."/>
            <person name="Minx P."/>
            <person name="Nelson J.O."/>
            <person name="Pepin K.H."/>
            <person name="Qin X."/>
            <person name="Sutton G.G."/>
            <person name="Venter E."/>
            <person name="Walenz B.P."/>
            <person name="Wallis J.W."/>
            <person name="Worley K.C."/>
            <person name="Yang S.-P."/>
            <person name="Jones S.M."/>
            <person name="Marra M.A."/>
            <person name="Rocchi M."/>
            <person name="Schein J.E."/>
            <person name="Baertsch R."/>
            <person name="Clarke L."/>
            <person name="Csuros M."/>
            <person name="Glasscock J."/>
            <person name="Harris R.A."/>
            <person name="Havlak P."/>
            <person name="Jackson A.R."/>
            <person name="Jiang H."/>
            <person name="Liu Y."/>
            <person name="Messina D.N."/>
            <person name="Shen Y."/>
            <person name="Song H.X.-Z."/>
            <person name="Wylie T."/>
            <person name="Zhang L."/>
            <person name="Birney E."/>
            <person name="Han K."/>
            <person name="Konkel M.K."/>
            <person name="Lee J."/>
            <person name="Smit A.F.A."/>
            <person name="Ullmer B."/>
            <person name="Wang H."/>
            <person name="Xing J."/>
            <person name="Burhans R."/>
            <person name="Cheng Z."/>
            <person name="Karro J.E."/>
            <person name="Ma J."/>
            <person name="Raney B."/>
            <person name="She X."/>
            <person name="Cox M.J."/>
            <person name="Demuth J.P."/>
            <person name="Dumas L.J."/>
            <person name="Han S.-G."/>
            <person name="Hopkins J."/>
            <person name="Karimpour-Fard A."/>
            <person name="Kim Y.H."/>
            <person name="Pollack J.R."/>
            <person name="Vinar T."/>
            <person name="Addo-Quaye C."/>
            <person name="Degenhardt J."/>
            <person name="Denby A."/>
            <person name="Hubisz M.J."/>
            <person name="Indap A."/>
            <person name="Kosiol C."/>
            <person name="Lahn B.T."/>
            <person name="Lawson H.A."/>
            <person name="Marklein A."/>
            <person name="Nielsen R."/>
            <person name="Vallender E.J."/>
            <person name="Clark A.G."/>
            <person name="Ferguson B."/>
            <person name="Hernandez R.D."/>
            <person name="Hirani K."/>
            <person name="Kehrer-Sawatzki H."/>
            <person name="Kolb J."/>
            <person name="Patil S."/>
            <person name="Pu L.-L."/>
            <person name="Ren Y."/>
            <person name="Smith D.G."/>
            <person name="Wheeler D.A."/>
            <person name="Schenck I."/>
            <person name="Ball E.V."/>
            <person name="Chen R."/>
            <person name="Cooper D.N."/>
            <person name="Giardine B."/>
            <person name="Hsu F."/>
            <person name="Kent W.J."/>
            <person name="Lesk A."/>
            <person name="Nelson D.L."/>
            <person name="O'brien W.E."/>
            <person name="Pruefer K."/>
            <person name="Stenson P.D."/>
            <person name="Wallace J.C."/>
            <person name="Ke H."/>
            <person name="Liu X.-M."/>
            <person name="Wang P."/>
            <person name="Xiang A.P."/>
            <person name="Yang F."/>
            <person name="Barber G.P."/>
            <person name="Haussler D."/>
            <person name="Karolchik D."/>
            <person name="Kern A.D."/>
            <person name="Kuhn R.M."/>
            <person name="Smith K.E."/>
            <person name="Zwieg A.S."/>
        </authorList>
    </citation>
    <scope>NUCLEOTIDE SEQUENCE [LARGE SCALE GENOMIC DNA]</scope>
    <source>
        <strain evidence="5">17573</strain>
    </source>
</reference>
<dbReference type="GeneTree" id="ENSGT00940000162109"/>
<protein>
    <recommendedName>
        <fullName evidence="3">Keratin-associated protein</fullName>
    </recommendedName>
</protein>
<dbReference type="Bgee" id="ENSMMUG00000051605">
    <property type="expression patterns" value="Expressed in spermatocyte and 1 other cell type or tissue"/>
</dbReference>
<dbReference type="InterPro" id="IPR007951">
    <property type="entry name" value="KRTAP_PMG"/>
</dbReference>
<evidence type="ECO:0000313" key="4">
    <source>
        <dbReference type="Ensembl" id="ENSMMUP00000072601.1"/>
    </source>
</evidence>
<dbReference type="Proteomes" id="UP000006718">
    <property type="component" value="Chromosome 3"/>
</dbReference>
<dbReference type="OrthoDB" id="9834780at2759"/>
<dbReference type="KEGG" id="mcc:704239"/>
<comment type="similarity">
    <text evidence="3">Belongs to the PMG family.</text>
</comment>
<dbReference type="FunCoup" id="A0A5F8A6L8">
    <property type="interactions" value="14"/>
</dbReference>
<keyword evidence="2 3" id="KW-0416">Keratin</keyword>
<dbReference type="GO" id="GO:0005829">
    <property type="term" value="C:cytosol"/>
    <property type="evidence" value="ECO:0007669"/>
    <property type="project" value="UniProtKB-ARBA"/>
</dbReference>
<dbReference type="InParanoid" id="A0A5F8A6L8"/>
<proteinExistence type="inferred from homology"/>
<keyword evidence="5" id="KW-1185">Reference proteome</keyword>